<keyword evidence="3" id="KW-0378">Hydrolase</keyword>
<dbReference type="InterPro" id="IPR017853">
    <property type="entry name" value="GH"/>
</dbReference>
<keyword evidence="4" id="KW-0325">Glycoprotein</keyword>
<comment type="similarity">
    <text evidence="1 5">Belongs to the glycosyl hydrolase 1 family.</text>
</comment>
<evidence type="ECO:0000256" key="3">
    <source>
        <dbReference type="ARBA" id="ARBA00022801"/>
    </source>
</evidence>
<evidence type="ECO:0000256" key="6">
    <source>
        <dbReference type="SAM" id="SignalP"/>
    </source>
</evidence>
<dbReference type="FunFam" id="3.20.20.80:FF:000069">
    <property type="entry name" value="Beta-glucosidase 1"/>
    <property type="match status" value="1"/>
</dbReference>
<accession>A0A060PLD9</accession>
<dbReference type="GO" id="GO:0016740">
    <property type="term" value="F:transferase activity"/>
    <property type="evidence" value="ECO:0007669"/>
    <property type="project" value="UniProtKB-KW"/>
</dbReference>
<gene>
    <name evidence="7" type="primary">AAGT</name>
</gene>
<dbReference type="EMBL" id="AB968231">
    <property type="protein sequence ID" value="BAO96250.1"/>
    <property type="molecule type" value="mRNA"/>
</dbReference>
<sequence>MLTQNQLKCHLHLLLLVVGVCTNNWDLTLADYSRLDFPSDFVFGAGTSAYQVEGAAFEDGRTPSIWDTYAHAGNSGGANADITCDGYHKYKEDVQLMVEMGLEAFRFSISWSRLIPNGRGQVNPMGLQYYNNFINELVSHGIQPHAVLFHSDHPQILEDEYGGWLSRKSVDDFVAYADVCFREFGNRVLHWTTFNEANIFSLGGYDQGLSPPKRCSFPFGIKNCTRGNSSIEPYIAGHNILLAHASTARLYNKIYKPKQNGLIGINLYTFWFVPYTNSIEDRLATQRTIDFYIGWFLNPLVFGDYPEVMKKNARTRLPAFTKPELVLVKGSFDFIGFNHYYSLKIKDKSSSLETNIRDLIADIGSDGTTIGEENTDPNQYPVFPWGLQGLLEYIKQAYGNPPIYIHENGQRMKRDNDLNDTPRVEYLHGFIGSMLDAMRNGSNTRGYFYWSFMDVYELLYGYDSAFGLYYVDEDLIRYPKLSAHWYSGFLKGRNAVDNEIFHQVDEKSSASS</sequence>
<dbReference type="BRENDA" id="2.4.1.300">
    <property type="organism ID" value="14359"/>
</dbReference>
<evidence type="ECO:0000313" key="7">
    <source>
        <dbReference type="EMBL" id="BAO96250.1"/>
    </source>
</evidence>
<evidence type="ECO:0000256" key="1">
    <source>
        <dbReference type="ARBA" id="ARBA00010838"/>
    </source>
</evidence>
<feature type="chain" id="PRO_5001588651" evidence="6">
    <location>
        <begin position="31"/>
        <end position="512"/>
    </location>
</feature>
<protein>
    <submittedName>
        <fullName evidence="7">Acyl-glucose dependent anthocyanin 7-O-glucosyltransferase</fullName>
    </submittedName>
</protein>
<proteinExistence type="evidence at transcript level"/>
<dbReference type="PROSITE" id="PS00653">
    <property type="entry name" value="GLYCOSYL_HYDROL_F1_2"/>
    <property type="match status" value="1"/>
</dbReference>
<dbReference type="PANTHER" id="PTHR10353">
    <property type="entry name" value="GLYCOSYL HYDROLASE"/>
    <property type="match status" value="1"/>
</dbReference>
<dbReference type="AlphaFoldDB" id="A0A060PLD9"/>
<evidence type="ECO:0000256" key="2">
    <source>
        <dbReference type="ARBA" id="ARBA00022729"/>
    </source>
</evidence>
<feature type="signal peptide" evidence="6">
    <location>
        <begin position="1"/>
        <end position="30"/>
    </location>
</feature>
<keyword evidence="2 6" id="KW-0732">Signal</keyword>
<dbReference type="PANTHER" id="PTHR10353:SF29">
    <property type="entry name" value="BETA-GLUCOSIDASE 11"/>
    <property type="match status" value="1"/>
</dbReference>
<keyword evidence="7" id="KW-0808">Transferase</keyword>
<dbReference type="Gene3D" id="3.20.20.80">
    <property type="entry name" value="Glycosidases"/>
    <property type="match status" value="1"/>
</dbReference>
<dbReference type="PRINTS" id="PR00131">
    <property type="entry name" value="GLHYDRLASE1"/>
</dbReference>
<dbReference type="Pfam" id="PF00232">
    <property type="entry name" value="Glyco_hydro_1"/>
    <property type="match status" value="1"/>
</dbReference>
<organism evidence="7">
    <name type="scientific">Campanula medium</name>
    <name type="common">Canterbury bells</name>
    <dbReference type="NCBI Taxonomy" id="56154"/>
    <lineage>
        <taxon>Eukaryota</taxon>
        <taxon>Viridiplantae</taxon>
        <taxon>Streptophyta</taxon>
        <taxon>Embryophyta</taxon>
        <taxon>Tracheophyta</taxon>
        <taxon>Spermatophyta</taxon>
        <taxon>Magnoliopsida</taxon>
        <taxon>eudicotyledons</taxon>
        <taxon>Gunneridae</taxon>
        <taxon>Pentapetalae</taxon>
        <taxon>asterids</taxon>
        <taxon>campanulids</taxon>
        <taxon>Asterales</taxon>
        <taxon>Campanulaceae</taxon>
        <taxon>Campanula</taxon>
    </lineage>
</organism>
<dbReference type="SUPFAM" id="SSF51445">
    <property type="entry name" value="(Trans)glycosidases"/>
    <property type="match status" value="1"/>
</dbReference>
<reference evidence="7" key="1">
    <citation type="submission" date="2014-06" db="EMBL/GenBank/DDBJ databases">
        <title>Acyl-glucose dependent anthocyanin 7-O-glucosyltransferase of Campanula medium.</title>
        <authorList>
            <person name="Miyahara T."/>
        </authorList>
    </citation>
    <scope>NUCLEOTIDE SEQUENCE</scope>
</reference>
<name>A0A060PLD9_CAMME</name>
<dbReference type="InterPro" id="IPR033132">
    <property type="entry name" value="GH_1_N_CS"/>
</dbReference>
<evidence type="ECO:0000256" key="5">
    <source>
        <dbReference type="RuleBase" id="RU003690"/>
    </source>
</evidence>
<evidence type="ECO:0000256" key="4">
    <source>
        <dbReference type="ARBA" id="ARBA00023180"/>
    </source>
</evidence>
<dbReference type="InterPro" id="IPR001360">
    <property type="entry name" value="Glyco_hydro_1"/>
</dbReference>
<dbReference type="GO" id="GO:0005975">
    <property type="term" value="P:carbohydrate metabolic process"/>
    <property type="evidence" value="ECO:0007669"/>
    <property type="project" value="InterPro"/>
</dbReference>
<dbReference type="GO" id="GO:0008422">
    <property type="term" value="F:beta-glucosidase activity"/>
    <property type="evidence" value="ECO:0007669"/>
    <property type="project" value="TreeGrafter"/>
</dbReference>